<feature type="compositionally biased region" description="Basic and acidic residues" evidence="2">
    <location>
        <begin position="254"/>
        <end position="267"/>
    </location>
</feature>
<feature type="compositionally biased region" description="Basic and acidic residues" evidence="2">
    <location>
        <begin position="20"/>
        <end position="33"/>
    </location>
</feature>
<feature type="region of interest" description="Disordered" evidence="2">
    <location>
        <begin position="624"/>
        <end position="650"/>
    </location>
</feature>
<comment type="caution">
    <text evidence="3">The sequence shown here is derived from an EMBL/GenBank/DDBJ whole genome shotgun (WGS) entry which is preliminary data.</text>
</comment>
<dbReference type="EMBL" id="JALLPJ020001402">
    <property type="protein sequence ID" value="KAL3765439.1"/>
    <property type="molecule type" value="Genomic_DNA"/>
</dbReference>
<dbReference type="InterPro" id="IPR011989">
    <property type="entry name" value="ARM-like"/>
</dbReference>
<feature type="compositionally biased region" description="Polar residues" evidence="2">
    <location>
        <begin position="415"/>
        <end position="435"/>
    </location>
</feature>
<feature type="region of interest" description="Disordered" evidence="2">
    <location>
        <begin position="190"/>
        <end position="222"/>
    </location>
</feature>
<organism evidence="3 4">
    <name type="scientific">Cyclotella atomus</name>
    <dbReference type="NCBI Taxonomy" id="382360"/>
    <lineage>
        <taxon>Eukaryota</taxon>
        <taxon>Sar</taxon>
        <taxon>Stramenopiles</taxon>
        <taxon>Ochrophyta</taxon>
        <taxon>Bacillariophyta</taxon>
        <taxon>Coscinodiscophyceae</taxon>
        <taxon>Thalassiosirophycidae</taxon>
        <taxon>Stephanodiscales</taxon>
        <taxon>Stephanodiscaceae</taxon>
        <taxon>Cyclotella</taxon>
    </lineage>
</organism>
<feature type="region of interest" description="Disordered" evidence="2">
    <location>
        <begin position="356"/>
        <end position="394"/>
    </location>
</feature>
<feature type="compositionally biased region" description="Basic and acidic residues" evidence="2">
    <location>
        <begin position="438"/>
        <end position="463"/>
    </location>
</feature>
<dbReference type="InterPro" id="IPR016024">
    <property type="entry name" value="ARM-type_fold"/>
</dbReference>
<name>A0ABD3MN48_9STRA</name>
<evidence type="ECO:0000313" key="4">
    <source>
        <dbReference type="Proteomes" id="UP001530400"/>
    </source>
</evidence>
<feature type="region of interest" description="Disordered" evidence="2">
    <location>
        <begin position="550"/>
        <end position="585"/>
    </location>
</feature>
<feature type="compositionally biased region" description="Polar residues" evidence="2">
    <location>
        <begin position="464"/>
        <end position="474"/>
    </location>
</feature>
<feature type="compositionally biased region" description="Basic and acidic residues" evidence="2">
    <location>
        <begin position="362"/>
        <end position="382"/>
    </location>
</feature>
<dbReference type="SUPFAM" id="SSF48371">
    <property type="entry name" value="ARM repeat"/>
    <property type="match status" value="4"/>
</dbReference>
<evidence type="ECO:0000256" key="2">
    <source>
        <dbReference type="SAM" id="MobiDB-lite"/>
    </source>
</evidence>
<dbReference type="PANTHER" id="PTHR22895">
    <property type="entry name" value="ARMADILLO REPEAT-CONTAINING PROTEIN 6"/>
    <property type="match status" value="1"/>
</dbReference>
<gene>
    <name evidence="3" type="ORF">ACHAWO_011521</name>
</gene>
<sequence>MRRHRSKKEPARPHPSQRPGRLDSRGHVMTPEEQRKEWSRCGLCTNCGIIQISRKVSLFGMKREVLTIPGKVYKGICLQCNTLQYAQEQLGETAAVIDRGHRRQSTVPSAAAGSNYDDTARRAYTRGASLEEETRTLKQQGVPQNVGPRMGGLQKQVSDITLDSTMRDLDIDPQKSHSERNFNSLDDIVEDESSHDKDIPRVPASTGNIESRLGAFPSEGGAMQRLEDKIRAKSDAAAAETSSHVHFSSLYSHRGEYDERVDEEHASVKKTSKLGGHNASSSPSGGGMSSQHHDILGRLKTDDSGAQDSMPGTAVNMTADRLNIYEERIRRKNAQSLHTKPLAAAAKNAIQTDIMSLSQHSSESDSDKAKGRDHHGLNRMKTDASGAQDSLPGIALDMTGDRLNIFEQRIRRKNAQSPTKGSSSTERNASKSDIISVSDHDEYSDKVDRVLQRVKTEGSDSHDNSPSTPGTAVSVTGDRLNVYEQRICRKNDKFHQSLTEQPTQERLKLSMHAASARALPSVTESDSKPGVVNMHGDLLNLYERRINQKSKQYRQAEHKRLENADEKSGVSNSDNSEKSQVDSSFKRLVSNESGVSGSLPGTAVSMAGDRLNLFERRLYEKNQRNQAVTSKLEDNQEAQNDETPEEHKSATALDLFERRLYEKNKQYQVVASKLEENREARNNEMSEVLKSAPVSHDSSSSDKNEPGAFPDSGRVNVFDQIMRDKKASSDGSDTRYSKILERKLHGEKKGAASHKQSQTDAVECAGELDAKAQICEIMKSRSCDDMIGFLRLHSNSLSPEIIAFAFGCIREMVTKHYVVISDRPHLFRSKVSWLKLFSSIMYAHFSNELIQTEALKTLWSVATYSSRHAIDIIANDEIVESIVDCMEAHQSEDVNEFGSGLISCLASSMSESDTLSLMDRCDGQIVQRLVAALTSTSCSGVSHLNAIRALGRLSTVFHLTCDGYFGDLMGREIQDERVGGCSSAKAVCAVLDSMRQHSNLALLQNEGCRLLCQIFARDAIIDDELFFAVTDGILNHIESISPHQRSFILDEALIYLLCYISSYSSDTVDDTFSFSKVVVEIMAKYPDSASIALQGCRFIYNVCSGESNNRTRSSIGSSGGIDVMLKYIFTFERDIELVGEACGALFACCCDCPSNKTHVLNLGGIEKISAHAFNESLDSEDEDVLSLNMRACCALITLAVDPSALQEMQNLGIIETFSSWMKDESMKIRDSLRYKMQELVSISLNNDDEVSFESGMSEDGIHEYLYVNLKAIVTNQLDNKTTLVLQANTISSMRKFPNSEAVQEMGCKILACMFGRGRSGSVNSMEAVVRCINSSNAAVVAAAASACRNFCSVQTIADLDSYEAERFLNILLHSIDGLVNALQDHKNDEAAVEQVVSALWAITTMGNGAIHSLESTGFINQILDLLDRSLNIQWGCIGLLHAFFNSTEKTMDYLNDNLILAVIKCLQSDDENVATIAIGTTFAITETGAFPARMMILNNHHELLIGAIVECMFKFPTSTTVIRAACDIFTNISLDNYYRSAICSMGGTGRINESLERFVTDELTVSKALISLTNVISGCDVEVLRLTNVSNNVLGAMARYTEDLFVQIHGAAAIWHLASRDDIFKDILVNSGAVQYLSDAMARFIASEQMTRKGIVALWSLSVPKHLKVRVVQGGLASVVNGMSAHVLSEKVCEEGLGALKSLSTVDTEIVDSNDALDLIYSCMWLHSHNSGIQQASLAALVNLSVDMEKNQVLRISFEDLETIVEVMRIHQSTKAVQENAIILLRNFTFSPHNCRILQENSYLTGLIRVAMTNHHDTFQGRAEDLLRVLPPDSQ</sequence>
<feature type="region of interest" description="Disordered" evidence="2">
    <location>
        <begin position="132"/>
        <end position="152"/>
    </location>
</feature>
<feature type="region of interest" description="Disordered" evidence="2">
    <location>
        <begin position="254"/>
        <end position="293"/>
    </location>
</feature>
<feature type="region of interest" description="Disordered" evidence="2">
    <location>
        <begin position="409"/>
        <end position="478"/>
    </location>
</feature>
<feature type="compositionally biased region" description="Basic and acidic residues" evidence="2">
    <location>
        <begin position="554"/>
        <end position="568"/>
    </location>
</feature>
<proteinExistence type="predicted"/>
<evidence type="ECO:0000313" key="3">
    <source>
        <dbReference type="EMBL" id="KAL3765439.1"/>
    </source>
</evidence>
<protein>
    <submittedName>
        <fullName evidence="3">Uncharacterized protein</fullName>
    </submittedName>
</protein>
<keyword evidence="4" id="KW-1185">Reference proteome</keyword>
<feature type="compositionally biased region" description="Acidic residues" evidence="2">
    <location>
        <begin position="635"/>
        <end position="644"/>
    </location>
</feature>
<evidence type="ECO:0000256" key="1">
    <source>
        <dbReference type="ARBA" id="ARBA00022737"/>
    </source>
</evidence>
<accession>A0ABD3MN48</accession>
<dbReference type="Gene3D" id="1.25.10.10">
    <property type="entry name" value="Leucine-rich Repeat Variant"/>
    <property type="match status" value="3"/>
</dbReference>
<dbReference type="Proteomes" id="UP001530400">
    <property type="component" value="Unassembled WGS sequence"/>
</dbReference>
<keyword evidence="1" id="KW-0677">Repeat</keyword>
<feature type="region of interest" description="Disordered" evidence="2">
    <location>
        <begin position="681"/>
        <end position="715"/>
    </location>
</feature>
<reference evidence="3 4" key="1">
    <citation type="submission" date="2024-10" db="EMBL/GenBank/DDBJ databases">
        <title>Updated reference genomes for cyclostephanoid diatoms.</title>
        <authorList>
            <person name="Roberts W.R."/>
            <person name="Alverson A.J."/>
        </authorList>
    </citation>
    <scope>NUCLEOTIDE SEQUENCE [LARGE SCALE GENOMIC DNA]</scope>
    <source>
        <strain evidence="3 4">AJA010-31</strain>
    </source>
</reference>
<feature type="region of interest" description="Disordered" evidence="2">
    <location>
        <begin position="1"/>
        <end position="33"/>
    </location>
</feature>
<dbReference type="PANTHER" id="PTHR22895:SF0">
    <property type="entry name" value="ARMADILLO REPEAT-CONTAINING PROTEIN 6"/>
    <property type="match status" value="1"/>
</dbReference>